<dbReference type="InterPro" id="IPR009072">
    <property type="entry name" value="Histone-fold"/>
</dbReference>
<dbReference type="PANTHER" id="PTHR45810">
    <property type="entry name" value="HISTONE H3.2"/>
    <property type="match status" value="1"/>
</dbReference>
<evidence type="ECO:0000256" key="4">
    <source>
        <dbReference type="ARBA" id="ARBA00022454"/>
    </source>
</evidence>
<dbReference type="AlphaFoldDB" id="A0AAN6G8A8"/>
<reference evidence="9" key="1">
    <citation type="journal article" date="2023" name="PhytoFront">
        <title>Draft Genome Resources of Seven Strains of Tilletia horrida, Causal Agent of Kernel Smut of Rice.</title>
        <authorList>
            <person name="Khanal S."/>
            <person name="Antony Babu S."/>
            <person name="Zhou X.G."/>
        </authorList>
    </citation>
    <scope>NUCLEOTIDE SEQUENCE</scope>
    <source>
        <strain evidence="9">TX3</strain>
    </source>
</reference>
<organism evidence="9 10">
    <name type="scientific">Tilletia horrida</name>
    <dbReference type="NCBI Taxonomy" id="155126"/>
    <lineage>
        <taxon>Eukaryota</taxon>
        <taxon>Fungi</taxon>
        <taxon>Dikarya</taxon>
        <taxon>Basidiomycota</taxon>
        <taxon>Ustilaginomycotina</taxon>
        <taxon>Exobasidiomycetes</taxon>
        <taxon>Tilletiales</taxon>
        <taxon>Tilletiaceae</taxon>
        <taxon>Tilletia</taxon>
    </lineage>
</organism>
<sequence>MARVKTTATRYNPAAKRTVKAPSKVPVGAQTGVGGVKKPHRYKPGTVALREIRKYQNSTQPLIRRMPFQRLVREISQNIWHDIRFQSSAIGALQEATEAYMVDFFKDVNDCANHARRVTIQLKDLQLARRIRGETCREHPEWDIPYTNPRCLARNYIG</sequence>
<gene>
    <name evidence="9" type="primary">HHT1_5</name>
    <name evidence="9" type="ORF">OC842_006217</name>
</gene>
<evidence type="ECO:0000256" key="7">
    <source>
        <dbReference type="ARBA" id="ARBA00023269"/>
    </source>
</evidence>
<evidence type="ECO:0000256" key="2">
    <source>
        <dbReference type="ARBA" id="ARBA00004286"/>
    </source>
</evidence>
<evidence type="ECO:0000259" key="8">
    <source>
        <dbReference type="Pfam" id="PF00125"/>
    </source>
</evidence>
<evidence type="ECO:0000313" key="9">
    <source>
        <dbReference type="EMBL" id="KAK0523237.1"/>
    </source>
</evidence>
<protein>
    <submittedName>
        <fullName evidence="9">Histone H3.1</fullName>
    </submittedName>
</protein>
<dbReference type="PRINTS" id="PR00622">
    <property type="entry name" value="HISTONEH3"/>
</dbReference>
<comment type="subcellular location">
    <subcellularLocation>
        <location evidence="2">Chromosome</location>
    </subcellularLocation>
    <subcellularLocation>
        <location evidence="1">Nucleus</location>
    </subcellularLocation>
</comment>
<feature type="domain" description="Core Histone H2A/H2B/H3" evidence="8">
    <location>
        <begin position="44"/>
        <end position="131"/>
    </location>
</feature>
<accession>A0AAN6G8A8</accession>
<dbReference type="SUPFAM" id="SSF47113">
    <property type="entry name" value="Histone-fold"/>
    <property type="match status" value="1"/>
</dbReference>
<dbReference type="InterPro" id="IPR007125">
    <property type="entry name" value="H2A/H2B/H3"/>
</dbReference>
<comment type="similarity">
    <text evidence="3">Belongs to the histone H3 family.</text>
</comment>
<dbReference type="CDD" id="cd22911">
    <property type="entry name" value="HFD_H3"/>
    <property type="match status" value="1"/>
</dbReference>
<evidence type="ECO:0000256" key="6">
    <source>
        <dbReference type="ARBA" id="ARBA00023242"/>
    </source>
</evidence>
<proteinExistence type="inferred from homology"/>
<evidence type="ECO:0000256" key="5">
    <source>
        <dbReference type="ARBA" id="ARBA00023125"/>
    </source>
</evidence>
<dbReference type="SMART" id="SM00428">
    <property type="entry name" value="H3"/>
    <property type="match status" value="1"/>
</dbReference>
<dbReference type="GO" id="GO:0005634">
    <property type="term" value="C:nucleus"/>
    <property type="evidence" value="ECO:0007669"/>
    <property type="project" value="UniProtKB-SubCell"/>
</dbReference>
<dbReference type="GO" id="GO:0046982">
    <property type="term" value="F:protein heterodimerization activity"/>
    <property type="evidence" value="ECO:0007669"/>
    <property type="project" value="InterPro"/>
</dbReference>
<dbReference type="FunFam" id="1.10.20.10:FF:000085">
    <property type="entry name" value="Histone H3.2"/>
    <property type="match status" value="1"/>
</dbReference>
<dbReference type="GO" id="GO:0003677">
    <property type="term" value="F:DNA binding"/>
    <property type="evidence" value="ECO:0007669"/>
    <property type="project" value="UniProtKB-KW"/>
</dbReference>
<evidence type="ECO:0000256" key="3">
    <source>
        <dbReference type="ARBA" id="ARBA00010343"/>
    </source>
</evidence>
<comment type="caution">
    <text evidence="9">The sequence shown here is derived from an EMBL/GenBank/DDBJ whole genome shotgun (WGS) entry which is preliminary data.</text>
</comment>
<dbReference type="GO" id="GO:0030527">
    <property type="term" value="F:structural constituent of chromatin"/>
    <property type="evidence" value="ECO:0007669"/>
    <property type="project" value="InterPro"/>
</dbReference>
<dbReference type="Gene3D" id="1.10.20.10">
    <property type="entry name" value="Histone, subunit A"/>
    <property type="match status" value="1"/>
</dbReference>
<name>A0AAN6G8A8_9BASI</name>
<dbReference type="Proteomes" id="UP001176521">
    <property type="component" value="Unassembled WGS sequence"/>
</dbReference>
<dbReference type="EMBL" id="JAPDMQ010000528">
    <property type="protein sequence ID" value="KAK0523237.1"/>
    <property type="molecule type" value="Genomic_DNA"/>
</dbReference>
<keyword evidence="10" id="KW-1185">Reference proteome</keyword>
<evidence type="ECO:0000313" key="10">
    <source>
        <dbReference type="Proteomes" id="UP001176521"/>
    </source>
</evidence>
<keyword evidence="6" id="KW-0539">Nucleus</keyword>
<keyword evidence="7" id="KW-0544">Nucleosome core</keyword>
<keyword evidence="5" id="KW-0238">DNA-binding</keyword>
<dbReference type="Pfam" id="PF00125">
    <property type="entry name" value="Histone"/>
    <property type="match status" value="1"/>
</dbReference>
<dbReference type="GO" id="GO:0000786">
    <property type="term" value="C:nucleosome"/>
    <property type="evidence" value="ECO:0007669"/>
    <property type="project" value="UniProtKB-KW"/>
</dbReference>
<evidence type="ECO:0000256" key="1">
    <source>
        <dbReference type="ARBA" id="ARBA00004123"/>
    </source>
</evidence>
<dbReference type="PROSITE" id="PS00959">
    <property type="entry name" value="HISTONE_H3_2"/>
    <property type="match status" value="1"/>
</dbReference>
<dbReference type="InterPro" id="IPR000164">
    <property type="entry name" value="Histone_H3/CENP-A"/>
</dbReference>
<keyword evidence="4" id="KW-0158">Chromosome</keyword>